<dbReference type="GO" id="GO:0005886">
    <property type="term" value="C:plasma membrane"/>
    <property type="evidence" value="ECO:0007669"/>
    <property type="project" value="UniProtKB-SubCell"/>
</dbReference>
<keyword evidence="6 7" id="KW-0472">Membrane</keyword>
<dbReference type="InterPro" id="IPR011014">
    <property type="entry name" value="MscS_channel_TM-2"/>
</dbReference>
<dbReference type="EMBL" id="DVJJ01000045">
    <property type="protein sequence ID" value="HIS64228.1"/>
    <property type="molecule type" value="Genomic_DNA"/>
</dbReference>
<dbReference type="AlphaFoldDB" id="A0A9D1F8D0"/>
<dbReference type="SUPFAM" id="SSF50182">
    <property type="entry name" value="Sm-like ribonucleoproteins"/>
    <property type="match status" value="1"/>
</dbReference>
<comment type="similarity">
    <text evidence="2">Belongs to the MscS (TC 1.A.23) family.</text>
</comment>
<dbReference type="SUPFAM" id="SSF82689">
    <property type="entry name" value="Mechanosensitive channel protein MscS (YggB), C-terminal domain"/>
    <property type="match status" value="1"/>
</dbReference>
<keyword evidence="4 7" id="KW-0812">Transmembrane</keyword>
<evidence type="ECO:0000259" key="9">
    <source>
        <dbReference type="Pfam" id="PF21082"/>
    </source>
</evidence>
<dbReference type="PANTHER" id="PTHR30221">
    <property type="entry name" value="SMALL-CONDUCTANCE MECHANOSENSITIVE CHANNEL"/>
    <property type="match status" value="1"/>
</dbReference>
<reference evidence="10" key="2">
    <citation type="journal article" date="2021" name="PeerJ">
        <title>Extensive microbial diversity within the chicken gut microbiome revealed by metagenomics and culture.</title>
        <authorList>
            <person name="Gilroy R."/>
            <person name="Ravi A."/>
            <person name="Getino M."/>
            <person name="Pursley I."/>
            <person name="Horton D.L."/>
            <person name="Alikhan N.F."/>
            <person name="Baker D."/>
            <person name="Gharbi K."/>
            <person name="Hall N."/>
            <person name="Watson M."/>
            <person name="Adriaenssens E.M."/>
            <person name="Foster-Nyarko E."/>
            <person name="Jarju S."/>
            <person name="Secka A."/>
            <person name="Antonio M."/>
            <person name="Oren A."/>
            <person name="Chaudhuri R.R."/>
            <person name="La Ragione R."/>
            <person name="Hildebrand F."/>
            <person name="Pallen M.J."/>
        </authorList>
    </citation>
    <scope>NUCLEOTIDE SEQUENCE</scope>
    <source>
        <strain evidence="10">ChiBcec16-1751</strain>
    </source>
</reference>
<proteinExistence type="inferred from homology"/>
<feature type="transmembrane region" description="Helical" evidence="7">
    <location>
        <begin position="62"/>
        <end position="80"/>
    </location>
</feature>
<sequence>MSVDTSAIAKVFSAISAANVVPAIITFVISYFVLKIVVKIVGNLLDRTPMEKTIVRFIRSSLHIVMWVLISVITASALGIDTTSMVALISVASLAVSLAVQGALSNLAGGVTLLSTHPFRVGDFVEVGGVSGTVREIGMTYTTLTTADQKEIFVPNSEVSSSKIINYTMVGTRRVDLTFTASYDDDVETVKAALRKAAALPQVLEDPPLFVAVNNYGDSAIEYVLRAWTSSADYWDVYYRIIENVKVCFDEAGITMTYPHLNVHLSAHDTPAPKKDA</sequence>
<feature type="domain" description="Mechanosensitive ion channel MscS" evidence="8">
    <location>
        <begin position="104"/>
        <end position="168"/>
    </location>
</feature>
<name>A0A9D1F8D0_9FIRM</name>
<dbReference type="InterPro" id="IPR049278">
    <property type="entry name" value="MS_channel_C"/>
</dbReference>
<reference evidence="10" key="1">
    <citation type="submission" date="2020-10" db="EMBL/GenBank/DDBJ databases">
        <authorList>
            <person name="Gilroy R."/>
        </authorList>
    </citation>
    <scope>NUCLEOTIDE SEQUENCE</scope>
    <source>
        <strain evidence="10">ChiBcec16-1751</strain>
    </source>
</reference>
<dbReference type="PROSITE" id="PS01246">
    <property type="entry name" value="UPF0003"/>
    <property type="match status" value="1"/>
</dbReference>
<feature type="domain" description="Mechanosensitive ion channel MscS C-terminal" evidence="9">
    <location>
        <begin position="175"/>
        <end position="255"/>
    </location>
</feature>
<comment type="caution">
    <text evidence="10">The sequence shown here is derived from an EMBL/GenBank/DDBJ whole genome shotgun (WGS) entry which is preliminary data.</text>
</comment>
<keyword evidence="3" id="KW-1003">Cell membrane</keyword>
<dbReference type="SUPFAM" id="SSF82861">
    <property type="entry name" value="Mechanosensitive channel protein MscS (YggB), transmembrane region"/>
    <property type="match status" value="1"/>
</dbReference>
<evidence type="ECO:0000256" key="7">
    <source>
        <dbReference type="SAM" id="Phobius"/>
    </source>
</evidence>
<dbReference type="Gene3D" id="2.30.30.60">
    <property type="match status" value="1"/>
</dbReference>
<dbReference type="Gene3D" id="1.10.287.1260">
    <property type="match status" value="1"/>
</dbReference>
<keyword evidence="5 7" id="KW-1133">Transmembrane helix</keyword>
<organism evidence="10 11">
    <name type="scientific">Candidatus Avoscillospira avistercoris</name>
    <dbReference type="NCBI Taxonomy" id="2840707"/>
    <lineage>
        <taxon>Bacteria</taxon>
        <taxon>Bacillati</taxon>
        <taxon>Bacillota</taxon>
        <taxon>Clostridia</taxon>
        <taxon>Eubacteriales</taxon>
        <taxon>Oscillospiraceae</taxon>
        <taxon>Oscillospiraceae incertae sedis</taxon>
        <taxon>Candidatus Avoscillospira</taxon>
    </lineage>
</organism>
<accession>A0A9D1F8D0</accession>
<dbReference type="GO" id="GO:0008381">
    <property type="term" value="F:mechanosensitive monoatomic ion channel activity"/>
    <property type="evidence" value="ECO:0007669"/>
    <property type="project" value="InterPro"/>
</dbReference>
<dbReference type="InterPro" id="IPR011066">
    <property type="entry name" value="MscS_channel_C_sf"/>
</dbReference>
<dbReference type="Pfam" id="PF00924">
    <property type="entry name" value="MS_channel_2nd"/>
    <property type="match status" value="1"/>
</dbReference>
<dbReference type="PANTHER" id="PTHR30221:SF8">
    <property type="entry name" value="SMALL-CONDUCTANCE MECHANOSENSITIVE CHANNEL"/>
    <property type="match status" value="1"/>
</dbReference>
<dbReference type="Gene3D" id="3.30.70.100">
    <property type="match status" value="1"/>
</dbReference>
<evidence type="ECO:0000256" key="1">
    <source>
        <dbReference type="ARBA" id="ARBA00004651"/>
    </source>
</evidence>
<dbReference type="Pfam" id="PF21082">
    <property type="entry name" value="MS_channel_3rd"/>
    <property type="match status" value="1"/>
</dbReference>
<gene>
    <name evidence="10" type="ORF">IAA83_02505</name>
</gene>
<evidence type="ECO:0000256" key="6">
    <source>
        <dbReference type="ARBA" id="ARBA00023136"/>
    </source>
</evidence>
<evidence type="ECO:0000256" key="5">
    <source>
        <dbReference type="ARBA" id="ARBA00022989"/>
    </source>
</evidence>
<evidence type="ECO:0000259" key="8">
    <source>
        <dbReference type="Pfam" id="PF00924"/>
    </source>
</evidence>
<dbReference type="InterPro" id="IPR010920">
    <property type="entry name" value="LSM_dom_sf"/>
</dbReference>
<dbReference type="InterPro" id="IPR006685">
    <property type="entry name" value="MscS_channel_2nd"/>
</dbReference>
<dbReference type="InterPro" id="IPR023408">
    <property type="entry name" value="MscS_beta-dom_sf"/>
</dbReference>
<protein>
    <submittedName>
        <fullName evidence="10">Mechanosensitive ion channel</fullName>
    </submittedName>
</protein>
<dbReference type="InterPro" id="IPR006686">
    <property type="entry name" value="MscS_channel_CS"/>
</dbReference>
<dbReference type="InterPro" id="IPR045275">
    <property type="entry name" value="MscS_archaea/bacteria_type"/>
</dbReference>
<evidence type="ECO:0000313" key="10">
    <source>
        <dbReference type="EMBL" id="HIS64228.1"/>
    </source>
</evidence>
<feature type="transmembrane region" description="Helical" evidence="7">
    <location>
        <begin position="86"/>
        <end position="114"/>
    </location>
</feature>
<evidence type="ECO:0000256" key="3">
    <source>
        <dbReference type="ARBA" id="ARBA00022475"/>
    </source>
</evidence>
<feature type="transmembrane region" description="Helical" evidence="7">
    <location>
        <begin position="20"/>
        <end position="41"/>
    </location>
</feature>
<evidence type="ECO:0000256" key="2">
    <source>
        <dbReference type="ARBA" id="ARBA00008017"/>
    </source>
</evidence>
<evidence type="ECO:0000256" key="4">
    <source>
        <dbReference type="ARBA" id="ARBA00022692"/>
    </source>
</evidence>
<evidence type="ECO:0000313" key="11">
    <source>
        <dbReference type="Proteomes" id="UP000886741"/>
    </source>
</evidence>
<dbReference type="Proteomes" id="UP000886741">
    <property type="component" value="Unassembled WGS sequence"/>
</dbReference>
<comment type="subcellular location">
    <subcellularLocation>
        <location evidence="1">Cell membrane</location>
        <topology evidence="1">Multi-pass membrane protein</topology>
    </subcellularLocation>
</comment>